<feature type="region of interest" description="Disordered" evidence="1">
    <location>
        <begin position="1"/>
        <end position="22"/>
    </location>
</feature>
<protein>
    <submittedName>
        <fullName evidence="2">Uncharacterized protein</fullName>
    </submittedName>
</protein>
<dbReference type="AlphaFoldDB" id="A0A1X0RKV1"/>
<gene>
    <name evidence="2" type="ORF">BCV71DRAFT_84831</name>
</gene>
<feature type="compositionally biased region" description="Low complexity" evidence="1">
    <location>
        <begin position="1"/>
        <end position="14"/>
    </location>
</feature>
<dbReference type="EMBL" id="KV921635">
    <property type="protein sequence ID" value="ORE12594.1"/>
    <property type="molecule type" value="Genomic_DNA"/>
</dbReference>
<evidence type="ECO:0000313" key="2">
    <source>
        <dbReference type="EMBL" id="ORE12594.1"/>
    </source>
</evidence>
<reference evidence="2 3" key="1">
    <citation type="journal article" date="2016" name="Proc. Natl. Acad. Sci. U.S.A.">
        <title>Lipid metabolic changes in an early divergent fungus govern the establishment of a mutualistic symbiosis with endobacteria.</title>
        <authorList>
            <person name="Lastovetsky O.A."/>
            <person name="Gaspar M.L."/>
            <person name="Mondo S.J."/>
            <person name="LaButti K.M."/>
            <person name="Sandor L."/>
            <person name="Grigoriev I.V."/>
            <person name="Henry S.A."/>
            <person name="Pawlowska T.E."/>
        </authorList>
    </citation>
    <scope>NUCLEOTIDE SEQUENCE [LARGE SCALE GENOMIC DNA]</scope>
    <source>
        <strain evidence="2 3">ATCC 11559</strain>
    </source>
</reference>
<feature type="region of interest" description="Disordered" evidence="1">
    <location>
        <begin position="51"/>
        <end position="80"/>
    </location>
</feature>
<name>A0A1X0RKV1_RHIZD</name>
<accession>A0A1X0RKV1</accession>
<sequence length="110" mass="12649">MENNNNQSTTSCSSYRAPLPVDSRHRTCQACRERVAASCCRRRVEDQYEETDAVIRPRGRPRTIESSDAESKPRGRHRAEPAAYISQLSRLCPLYLGRMDKECSHYHALH</sequence>
<feature type="compositionally biased region" description="Basic and acidic residues" evidence="1">
    <location>
        <begin position="62"/>
        <end position="73"/>
    </location>
</feature>
<proteinExistence type="predicted"/>
<dbReference type="Proteomes" id="UP000242381">
    <property type="component" value="Unassembled WGS sequence"/>
</dbReference>
<organism evidence="2 3">
    <name type="scientific">Rhizopus microsporus</name>
    <dbReference type="NCBI Taxonomy" id="58291"/>
    <lineage>
        <taxon>Eukaryota</taxon>
        <taxon>Fungi</taxon>
        <taxon>Fungi incertae sedis</taxon>
        <taxon>Mucoromycota</taxon>
        <taxon>Mucoromycotina</taxon>
        <taxon>Mucoromycetes</taxon>
        <taxon>Mucorales</taxon>
        <taxon>Mucorineae</taxon>
        <taxon>Rhizopodaceae</taxon>
        <taxon>Rhizopus</taxon>
    </lineage>
</organism>
<evidence type="ECO:0000313" key="3">
    <source>
        <dbReference type="Proteomes" id="UP000242381"/>
    </source>
</evidence>
<evidence type="ECO:0000256" key="1">
    <source>
        <dbReference type="SAM" id="MobiDB-lite"/>
    </source>
</evidence>